<name>A0A917HCW1_9BACL</name>
<dbReference type="AlphaFoldDB" id="A0A917HCW1"/>
<proteinExistence type="predicted"/>
<gene>
    <name evidence="2" type="primary">fxsA</name>
    <name evidence="2" type="ORF">GCM10010918_33610</name>
</gene>
<dbReference type="PANTHER" id="PTHR35335:SF1">
    <property type="entry name" value="UPF0716 PROTEIN FXSA"/>
    <property type="match status" value="1"/>
</dbReference>
<evidence type="ECO:0000256" key="1">
    <source>
        <dbReference type="SAM" id="Phobius"/>
    </source>
</evidence>
<dbReference type="Pfam" id="PF04186">
    <property type="entry name" value="FxsA"/>
    <property type="match status" value="1"/>
</dbReference>
<keyword evidence="1" id="KW-1133">Transmembrane helix</keyword>
<dbReference type="InterPro" id="IPR007313">
    <property type="entry name" value="FxsA"/>
</dbReference>
<keyword evidence="1" id="KW-0472">Membrane</keyword>
<evidence type="ECO:0000313" key="3">
    <source>
        <dbReference type="Proteomes" id="UP000600247"/>
    </source>
</evidence>
<keyword evidence="3" id="KW-1185">Reference proteome</keyword>
<dbReference type="GO" id="GO:0016020">
    <property type="term" value="C:membrane"/>
    <property type="evidence" value="ECO:0007669"/>
    <property type="project" value="InterPro"/>
</dbReference>
<dbReference type="PANTHER" id="PTHR35335">
    <property type="entry name" value="UPF0716 PROTEIN FXSA"/>
    <property type="match status" value="1"/>
</dbReference>
<keyword evidence="1" id="KW-0812">Transmembrane</keyword>
<evidence type="ECO:0000313" key="2">
    <source>
        <dbReference type="EMBL" id="GGG74713.1"/>
    </source>
</evidence>
<accession>A0A917HCW1</accession>
<dbReference type="RefSeq" id="WP_188890363.1">
    <property type="nucleotide sequence ID" value="NZ_BMHY01000006.1"/>
</dbReference>
<dbReference type="Proteomes" id="UP000600247">
    <property type="component" value="Unassembled WGS sequence"/>
</dbReference>
<feature type="transmembrane region" description="Helical" evidence="1">
    <location>
        <begin position="30"/>
        <end position="48"/>
    </location>
</feature>
<dbReference type="NCBIfam" id="NF008528">
    <property type="entry name" value="PRK11463.1-2"/>
    <property type="match status" value="1"/>
</dbReference>
<organism evidence="2 3">
    <name type="scientific">Paenibacillus radicis</name>
    <name type="common">ex Gao et al. 2016</name>
    <dbReference type="NCBI Taxonomy" id="1737354"/>
    <lineage>
        <taxon>Bacteria</taxon>
        <taxon>Bacillati</taxon>
        <taxon>Bacillota</taxon>
        <taxon>Bacilli</taxon>
        <taxon>Bacillales</taxon>
        <taxon>Paenibacillaceae</taxon>
        <taxon>Paenibacillus</taxon>
    </lineage>
</organism>
<protein>
    <submittedName>
        <fullName evidence="2">Membrane protein FxsA</fullName>
    </submittedName>
</protein>
<comment type="caution">
    <text evidence="2">The sequence shown here is derived from an EMBL/GenBank/DDBJ whole genome shotgun (WGS) entry which is preliminary data.</text>
</comment>
<reference evidence="2 3" key="1">
    <citation type="journal article" date="2014" name="Int. J. Syst. Evol. Microbiol.">
        <title>Complete genome sequence of Corynebacterium casei LMG S-19264T (=DSM 44701T), isolated from a smear-ripened cheese.</title>
        <authorList>
            <consortium name="US DOE Joint Genome Institute (JGI-PGF)"/>
            <person name="Walter F."/>
            <person name="Albersmeier A."/>
            <person name="Kalinowski J."/>
            <person name="Ruckert C."/>
        </authorList>
    </citation>
    <scope>NUCLEOTIDE SEQUENCE [LARGE SCALE GENOMIC DNA]</scope>
    <source>
        <strain evidence="2 3">CGMCC 1.15286</strain>
    </source>
</reference>
<dbReference type="EMBL" id="BMHY01000006">
    <property type="protein sequence ID" value="GGG74713.1"/>
    <property type="molecule type" value="Genomic_DNA"/>
</dbReference>
<sequence length="131" mass="14887">MAKWIIIAAVILIPALEFWGIVQVGNQIGGWNTFFLILLISLLGAYLAQMEGRKVWFEAQRLMQEGQIPGLMLLDGLCVLAGGLLLFIPGFFSDIIGITLLLPLTRPWYRRLLLGWLEKRMRNGNFTIGRW</sequence>